<keyword evidence="1" id="KW-1133">Transmembrane helix</keyword>
<organism evidence="2 3">
    <name type="scientific">Hymenobacter yonginensis</name>
    <dbReference type="NCBI Taxonomy" id="748197"/>
    <lineage>
        <taxon>Bacteria</taxon>
        <taxon>Pseudomonadati</taxon>
        <taxon>Bacteroidota</taxon>
        <taxon>Cytophagia</taxon>
        <taxon>Cytophagales</taxon>
        <taxon>Hymenobacteraceae</taxon>
        <taxon>Hymenobacter</taxon>
    </lineage>
</organism>
<feature type="transmembrane region" description="Helical" evidence="1">
    <location>
        <begin position="197"/>
        <end position="217"/>
    </location>
</feature>
<feature type="transmembrane region" description="Helical" evidence="1">
    <location>
        <begin position="91"/>
        <end position="111"/>
    </location>
</feature>
<dbReference type="RefSeq" id="WP_270127896.1">
    <property type="nucleotide sequence ID" value="NZ_CP115396.1"/>
</dbReference>
<reference evidence="2 3" key="1">
    <citation type="journal article" date="2011" name="Int. J. Syst. Evol. Microbiol.">
        <title>Hymenobacter yonginensis sp. nov., isolated from a mesotrophic artificial lake.</title>
        <authorList>
            <person name="Joung Y."/>
            <person name="Cho S.H."/>
            <person name="Kim H."/>
            <person name="Kim S.B."/>
            <person name="Joh K."/>
        </authorList>
    </citation>
    <scope>NUCLEOTIDE SEQUENCE [LARGE SCALE GENOMIC DNA]</scope>
    <source>
        <strain evidence="2 3">KCTC 22745</strain>
    </source>
</reference>
<keyword evidence="1" id="KW-0472">Membrane</keyword>
<accession>A0ABY7PR30</accession>
<dbReference type="Proteomes" id="UP001211872">
    <property type="component" value="Chromosome"/>
</dbReference>
<name>A0ABY7PR30_9BACT</name>
<gene>
    <name evidence="2" type="ORF">O9Z63_03415</name>
</gene>
<dbReference type="InterPro" id="IPR022134">
    <property type="entry name" value="DUF3667"/>
</dbReference>
<keyword evidence="1" id="KW-0812">Transmembrane</keyword>
<keyword evidence="3" id="KW-1185">Reference proteome</keyword>
<dbReference type="Pfam" id="PF12412">
    <property type="entry name" value="DUF3667"/>
    <property type="match status" value="1"/>
</dbReference>
<sequence length="289" mass="32220">MSVTTAPDAQLAACASCTAPLQGPYCHRCGEKRLDRRDYALGHYLENAVDTFTHFDVKVVKGLWALLYRPGRMTADVLAGRRVAWPKPLQLFLIANVLYFFVAERVGMLIFSSPLRFHLHNWYGSWAQARLAAHAAAHHTTVAALTPEFNHLSEGLSKSLLFVFIPLLALVLTGLLWRRRHYFLEHVVVATHLLSQFLLSSLLLLLPAVLVFGLLDLGHVSLSYEQRDTLSTGLLALILGAWALPLLRRAYHLPRLPALLLTAGLIGGFLVLLQFVYRLLVFAVTLALL</sequence>
<feature type="transmembrane region" description="Helical" evidence="1">
    <location>
        <begin position="259"/>
        <end position="288"/>
    </location>
</feature>
<evidence type="ECO:0000256" key="1">
    <source>
        <dbReference type="SAM" id="Phobius"/>
    </source>
</evidence>
<dbReference type="EMBL" id="CP115396">
    <property type="protein sequence ID" value="WBO85295.1"/>
    <property type="molecule type" value="Genomic_DNA"/>
</dbReference>
<evidence type="ECO:0000313" key="2">
    <source>
        <dbReference type="EMBL" id="WBO85295.1"/>
    </source>
</evidence>
<proteinExistence type="predicted"/>
<feature type="transmembrane region" description="Helical" evidence="1">
    <location>
        <begin position="229"/>
        <end position="247"/>
    </location>
</feature>
<feature type="transmembrane region" description="Helical" evidence="1">
    <location>
        <begin position="159"/>
        <end position="177"/>
    </location>
</feature>
<protein>
    <submittedName>
        <fullName evidence="2">DUF3667 domain-containing protein</fullName>
    </submittedName>
</protein>
<evidence type="ECO:0000313" key="3">
    <source>
        <dbReference type="Proteomes" id="UP001211872"/>
    </source>
</evidence>